<name>A0A438I3L2_VITVI</name>
<accession>A0A438I3L2</accession>
<dbReference type="Proteomes" id="UP000288805">
    <property type="component" value="Unassembled WGS sequence"/>
</dbReference>
<evidence type="ECO:0000313" key="1">
    <source>
        <dbReference type="EMBL" id="RVW91286.1"/>
    </source>
</evidence>
<proteinExistence type="predicted"/>
<evidence type="ECO:0000313" key="2">
    <source>
        <dbReference type="Proteomes" id="UP000288805"/>
    </source>
</evidence>
<reference evidence="1 2" key="1">
    <citation type="journal article" date="2018" name="PLoS Genet.">
        <title>Population sequencing reveals clonal diversity and ancestral inbreeding in the grapevine cultivar Chardonnay.</title>
        <authorList>
            <person name="Roach M.J."/>
            <person name="Johnson D.L."/>
            <person name="Bohlmann J."/>
            <person name="van Vuuren H.J."/>
            <person name="Jones S.J."/>
            <person name="Pretorius I.S."/>
            <person name="Schmidt S.A."/>
            <person name="Borneman A.R."/>
        </authorList>
    </citation>
    <scope>NUCLEOTIDE SEQUENCE [LARGE SCALE GENOMIC DNA]</scope>
    <source>
        <strain evidence="2">cv. Chardonnay</strain>
        <tissue evidence="1">Leaf</tissue>
    </source>
</reference>
<gene>
    <name evidence="1" type="ORF">CK203_035420</name>
</gene>
<sequence length="235" mass="26978">MDVSLESKSLPSVGYSRKSYLQTTSQRLARDKLVHLNGWRSLALSSVGPGDLEVTRRVWGFRHQISKAKYLKMSVANIGKLQENTAAVREVLQKWLTRLSSRMLHVRFLFASPPCIPDLLMAKDFKASVLHVSELFIAFPWIPKNSPQSRIALAQARLDQLNLLDERRLRAVDHVRAYQRKMARAFKKRVKPRSLQRGDLDMKVIKGLIRDLKGKFRPNWSGPYFIRELTLEGAA</sequence>
<organism evidence="1 2">
    <name type="scientific">Vitis vinifera</name>
    <name type="common">Grape</name>
    <dbReference type="NCBI Taxonomy" id="29760"/>
    <lineage>
        <taxon>Eukaryota</taxon>
        <taxon>Viridiplantae</taxon>
        <taxon>Streptophyta</taxon>
        <taxon>Embryophyta</taxon>
        <taxon>Tracheophyta</taxon>
        <taxon>Spermatophyta</taxon>
        <taxon>Magnoliopsida</taxon>
        <taxon>eudicotyledons</taxon>
        <taxon>Gunneridae</taxon>
        <taxon>Pentapetalae</taxon>
        <taxon>rosids</taxon>
        <taxon>Vitales</taxon>
        <taxon>Vitaceae</taxon>
        <taxon>Viteae</taxon>
        <taxon>Vitis</taxon>
    </lineage>
</organism>
<dbReference type="AlphaFoldDB" id="A0A438I3L2"/>
<protein>
    <submittedName>
        <fullName evidence="1">Uncharacterized protein</fullName>
    </submittedName>
</protein>
<dbReference type="EMBL" id="QGNW01000147">
    <property type="protein sequence ID" value="RVW91286.1"/>
    <property type="molecule type" value="Genomic_DNA"/>
</dbReference>
<comment type="caution">
    <text evidence="1">The sequence shown here is derived from an EMBL/GenBank/DDBJ whole genome shotgun (WGS) entry which is preliminary data.</text>
</comment>